<dbReference type="InterPro" id="IPR038298">
    <property type="entry name" value="Daxx_N_sf"/>
</dbReference>
<evidence type="ECO:0000256" key="3">
    <source>
        <dbReference type="ARBA" id="ARBA00004496"/>
    </source>
</evidence>
<reference evidence="12" key="1">
    <citation type="submission" date="2021-02" db="EMBL/GenBank/DDBJ databases">
        <authorList>
            <person name="Nowell W R."/>
        </authorList>
    </citation>
    <scope>NUCLEOTIDE SEQUENCE</scope>
</reference>
<dbReference type="Gene3D" id="1.20.58.2170">
    <property type="match status" value="1"/>
</dbReference>
<evidence type="ECO:0000256" key="2">
    <source>
        <dbReference type="ARBA" id="ARBA00004286"/>
    </source>
</evidence>
<evidence type="ECO:0000256" key="9">
    <source>
        <dbReference type="ARBA" id="ARBA00023242"/>
    </source>
</evidence>
<dbReference type="PANTHER" id="PTHR12766">
    <property type="entry name" value="DEATH DOMAIN-ASSOCIATED PROTEIN 6 DAXX"/>
    <property type="match status" value="1"/>
</dbReference>
<keyword evidence="8" id="KW-0143">Chaperone</keyword>
<evidence type="ECO:0000256" key="1">
    <source>
        <dbReference type="ARBA" id="ARBA00004123"/>
    </source>
</evidence>
<dbReference type="Pfam" id="PF20920">
    <property type="entry name" value="DAXX_hist_bd"/>
    <property type="match status" value="1"/>
</dbReference>
<keyword evidence="9" id="KW-0539">Nucleus</keyword>
<dbReference type="GO" id="GO:0016605">
    <property type="term" value="C:PML body"/>
    <property type="evidence" value="ECO:0007669"/>
    <property type="project" value="TreeGrafter"/>
</dbReference>
<evidence type="ECO:0000256" key="6">
    <source>
        <dbReference type="ARBA" id="ARBA00022703"/>
    </source>
</evidence>
<dbReference type="GO" id="GO:0042393">
    <property type="term" value="F:histone binding"/>
    <property type="evidence" value="ECO:0007669"/>
    <property type="project" value="InterPro"/>
</dbReference>
<protein>
    <recommendedName>
        <fullName evidence="11">Daxx histone-binding domain-containing protein</fullName>
    </recommendedName>
</protein>
<evidence type="ECO:0000256" key="7">
    <source>
        <dbReference type="ARBA" id="ARBA00023054"/>
    </source>
</evidence>
<feature type="region of interest" description="Disordered" evidence="10">
    <location>
        <begin position="382"/>
        <end position="406"/>
    </location>
</feature>
<proteinExistence type="predicted"/>
<dbReference type="InterPro" id="IPR046426">
    <property type="entry name" value="DAXX_histone-bd_sf"/>
</dbReference>
<evidence type="ECO:0000256" key="4">
    <source>
        <dbReference type="ARBA" id="ARBA00022454"/>
    </source>
</evidence>
<organism evidence="12 13">
    <name type="scientific">Adineta ricciae</name>
    <name type="common">Rotifer</name>
    <dbReference type="NCBI Taxonomy" id="249248"/>
    <lineage>
        <taxon>Eukaryota</taxon>
        <taxon>Metazoa</taxon>
        <taxon>Spiralia</taxon>
        <taxon>Gnathifera</taxon>
        <taxon>Rotifera</taxon>
        <taxon>Eurotatoria</taxon>
        <taxon>Bdelloidea</taxon>
        <taxon>Adinetida</taxon>
        <taxon>Adinetidae</taxon>
        <taxon>Adineta</taxon>
    </lineage>
</organism>
<dbReference type="GO" id="GO:0003713">
    <property type="term" value="F:transcription coactivator activity"/>
    <property type="evidence" value="ECO:0007669"/>
    <property type="project" value="TreeGrafter"/>
</dbReference>
<comment type="caution">
    <text evidence="12">The sequence shown here is derived from an EMBL/GenBank/DDBJ whole genome shotgun (WGS) entry which is preliminary data.</text>
</comment>
<keyword evidence="6" id="KW-0053">Apoptosis</keyword>
<dbReference type="GO" id="GO:0006915">
    <property type="term" value="P:apoptotic process"/>
    <property type="evidence" value="ECO:0007669"/>
    <property type="project" value="UniProtKB-KW"/>
</dbReference>
<feature type="compositionally biased region" description="Basic and acidic residues" evidence="10">
    <location>
        <begin position="391"/>
        <end position="403"/>
    </location>
</feature>
<gene>
    <name evidence="12" type="ORF">XAT740_LOCUS13582</name>
</gene>
<evidence type="ECO:0000259" key="11">
    <source>
        <dbReference type="Pfam" id="PF20920"/>
    </source>
</evidence>
<evidence type="ECO:0000256" key="10">
    <source>
        <dbReference type="SAM" id="MobiDB-lite"/>
    </source>
</evidence>
<evidence type="ECO:0000256" key="8">
    <source>
        <dbReference type="ARBA" id="ARBA00023186"/>
    </source>
</evidence>
<name>A0A814HCI1_ADIRI</name>
<keyword evidence="13" id="KW-1185">Reference proteome</keyword>
<evidence type="ECO:0000313" key="12">
    <source>
        <dbReference type="EMBL" id="CAF1008301.1"/>
    </source>
</evidence>
<dbReference type="GO" id="GO:0003714">
    <property type="term" value="F:transcription corepressor activity"/>
    <property type="evidence" value="ECO:0007669"/>
    <property type="project" value="TreeGrafter"/>
</dbReference>
<dbReference type="AlphaFoldDB" id="A0A814HCI1"/>
<dbReference type="Proteomes" id="UP000663828">
    <property type="component" value="Unassembled WGS sequence"/>
</dbReference>
<keyword evidence="7" id="KW-0175">Coiled coil</keyword>
<dbReference type="InterPro" id="IPR046378">
    <property type="entry name" value="DAXX_histone-bd"/>
</dbReference>
<dbReference type="SUPFAM" id="SSF53254">
    <property type="entry name" value="Phosphoglycerate mutase-like"/>
    <property type="match status" value="1"/>
</dbReference>
<keyword evidence="5" id="KW-0963">Cytoplasm</keyword>
<evidence type="ECO:0000256" key="5">
    <source>
        <dbReference type="ARBA" id="ARBA00022490"/>
    </source>
</evidence>
<dbReference type="InterPro" id="IPR029033">
    <property type="entry name" value="His_PPase_superfam"/>
</dbReference>
<feature type="domain" description="Daxx histone-binding" evidence="11">
    <location>
        <begin position="283"/>
        <end position="369"/>
    </location>
</feature>
<accession>A0A814HCI1</accession>
<dbReference type="Gene3D" id="1.10.8.810">
    <property type="entry name" value="Daxx helical bundle domain"/>
    <property type="match status" value="1"/>
</dbReference>
<sequence>MTEIKFDTVTLQFEKFLSTIGNILTCENEVNIIRNKLRRHFNAATLDYLCSNEFTTSLNQIQKAFAENKKSTKYFTLLASFDERLKRHLIKLRRTTSQLSNVSSPSTTVSAETNSENDTTTMPAQSKTEHRFFMKEIQETLEYLLDQCCIISSEPEISLTVDVPAVTIDSTHERKIKKLERRLIRISRMIRDLEEKDMSLEEMAHCDLYTVESNLKKQACEMYEKLAKLKKQSPSTERILHRPIVLTNAPSDHPLITRDLEDMVNQSKHFPSFSDVLSTVESANTKYQLHLNGESRTTLAEKSFKVIGKQIKDRRMADFNDIMSSRLPEDFNIEQNDPALDNAEITQVLLKNEREAIIKTEQIFEEFSQITPDPDAEINIESTENESGTESEEHPPLPVRAEESSESQCEIMEIDPVPEPTSEISLDDRAITILTTASLPPKPAILERPSLSISKERDDVQTLVPRRKGALTENEIIYKLYRQRLTNNNATTSSNVVRKRPLTRVNDCTTAYAAAETIDALARTLERSTRSVSRILFTCLVHSGYKRAYQTGTITSHRLEEMHRLGQSFDRIFKRYKCWGEVHSLERCRESWHKIQRLFFSLSSNATRAPRHYVIFSHGNLLSGIVTYLMSGASWDRGHWGNVAPHCSVSVLSYKPGNLLPEIVLTPFQILNQSLPITINNINPRKMRLHEITSTGTIDEQTWSSIINSIIPERVIGSYTDQFSRVLRFIPGNKEEEQYMLSVFQQYCSQIRTTRERFDSNFDSDNEDDDIDETNE</sequence>
<keyword evidence="4" id="KW-0158">Chromosome</keyword>
<dbReference type="PANTHER" id="PTHR12766:SF7">
    <property type="entry name" value="DEATH DOMAIN-ASSOCIATED PROTEIN 6"/>
    <property type="match status" value="1"/>
</dbReference>
<dbReference type="Gene3D" id="3.40.50.1240">
    <property type="entry name" value="Phosphoglycerate mutase-like"/>
    <property type="match status" value="1"/>
</dbReference>
<evidence type="ECO:0000313" key="13">
    <source>
        <dbReference type="Proteomes" id="UP000663828"/>
    </source>
</evidence>
<feature type="region of interest" description="Disordered" evidence="10">
    <location>
        <begin position="100"/>
        <end position="124"/>
    </location>
</feature>
<dbReference type="GO" id="GO:0005694">
    <property type="term" value="C:chromosome"/>
    <property type="evidence" value="ECO:0007669"/>
    <property type="project" value="UniProtKB-SubCell"/>
</dbReference>
<dbReference type="EMBL" id="CAJNOR010000791">
    <property type="protein sequence ID" value="CAF1008301.1"/>
    <property type="molecule type" value="Genomic_DNA"/>
</dbReference>
<comment type="subcellular location">
    <subcellularLocation>
        <location evidence="2">Chromosome</location>
    </subcellularLocation>
    <subcellularLocation>
        <location evidence="3">Cytoplasm</location>
    </subcellularLocation>
    <subcellularLocation>
        <location evidence="1">Nucleus</location>
    </subcellularLocation>
</comment>
<dbReference type="GO" id="GO:0050681">
    <property type="term" value="F:nuclear androgen receptor binding"/>
    <property type="evidence" value="ECO:0007669"/>
    <property type="project" value="TreeGrafter"/>
</dbReference>
<dbReference type="GO" id="GO:0005737">
    <property type="term" value="C:cytoplasm"/>
    <property type="evidence" value="ECO:0007669"/>
    <property type="project" value="UniProtKB-SubCell"/>
</dbReference>